<dbReference type="GO" id="GO:0005789">
    <property type="term" value="C:endoplasmic reticulum membrane"/>
    <property type="evidence" value="ECO:0007669"/>
    <property type="project" value="UniProtKB-SubCell"/>
</dbReference>
<evidence type="ECO:0000256" key="2">
    <source>
        <dbReference type="ARBA" id="ARBA00005189"/>
    </source>
</evidence>
<keyword evidence="5 12" id="KW-0812">Transmembrane</keyword>
<evidence type="ECO:0000256" key="10">
    <source>
        <dbReference type="ARBA" id="ARBA00023209"/>
    </source>
</evidence>
<keyword evidence="8 12" id="KW-0443">Lipid metabolism</keyword>
<evidence type="ECO:0000256" key="11">
    <source>
        <dbReference type="ARBA" id="ARBA00023264"/>
    </source>
</evidence>
<evidence type="ECO:0000313" key="14">
    <source>
        <dbReference type="EMBL" id="CAD8809858.1"/>
    </source>
</evidence>
<evidence type="ECO:0000256" key="8">
    <source>
        <dbReference type="ARBA" id="ARBA00023098"/>
    </source>
</evidence>
<dbReference type="PANTHER" id="PTHR15362:SF7">
    <property type="entry name" value="PHOSPHATIDYLSERINE SYNTHASE 2"/>
    <property type="match status" value="1"/>
</dbReference>
<keyword evidence="6 12" id="KW-0256">Endoplasmic reticulum</keyword>
<feature type="transmembrane region" description="Helical" evidence="12">
    <location>
        <begin position="310"/>
        <end position="332"/>
    </location>
</feature>
<evidence type="ECO:0000256" key="7">
    <source>
        <dbReference type="ARBA" id="ARBA00022989"/>
    </source>
</evidence>
<keyword evidence="9 12" id="KW-0472">Membrane</keyword>
<dbReference type="UniPathway" id="UPA00558">
    <property type="reaction ID" value="UER00615"/>
</dbReference>
<keyword evidence="10 12" id="KW-0594">Phospholipid biosynthesis</keyword>
<comment type="function">
    <text evidence="12">Catalyzes a base-exchange reaction in which the polar head group of phosphatidylethanolamine (PE) is replaced by L-serine.</text>
</comment>
<dbReference type="GO" id="GO:0006646">
    <property type="term" value="P:phosphatidylethanolamine biosynthetic process"/>
    <property type="evidence" value="ECO:0007669"/>
    <property type="project" value="UniProtKB-UniPathway"/>
</dbReference>
<feature type="transmembrane region" description="Helical" evidence="12">
    <location>
        <begin position="374"/>
        <end position="393"/>
    </location>
</feature>
<comment type="catalytic activity">
    <reaction evidence="12">
        <text>a CDP-1,2-diacyl-sn-glycerol + L-serine = a 1,2-diacyl-sn-glycero-3-phospho-L-serine + CMP + H(+)</text>
        <dbReference type="Rhea" id="RHEA:16913"/>
        <dbReference type="ChEBI" id="CHEBI:15378"/>
        <dbReference type="ChEBI" id="CHEBI:33384"/>
        <dbReference type="ChEBI" id="CHEBI:57262"/>
        <dbReference type="ChEBI" id="CHEBI:58332"/>
        <dbReference type="ChEBI" id="CHEBI:60377"/>
        <dbReference type="EC" id="2.7.8.8"/>
    </reaction>
</comment>
<evidence type="ECO:0000256" key="3">
    <source>
        <dbReference type="ARBA" id="ARBA00022516"/>
    </source>
</evidence>
<feature type="transmembrane region" description="Helical" evidence="12">
    <location>
        <begin position="21"/>
        <end position="38"/>
    </location>
</feature>
<feature type="transmembrane region" description="Helical" evidence="12">
    <location>
        <begin position="220"/>
        <end position="242"/>
    </location>
</feature>
<comment type="pathway">
    <text evidence="12">Phospholipid metabolism; phosphatidylethanolamine biosynthesis; phosphatidylethanolamine from CDP-diacylglycerol: step 1/2.</text>
</comment>
<gene>
    <name evidence="14" type="ORF">OMED0930_LOCUS952</name>
</gene>
<organism evidence="14">
    <name type="scientific">Ostreococcus mediterraneus</name>
    <dbReference type="NCBI Taxonomy" id="1486918"/>
    <lineage>
        <taxon>Eukaryota</taxon>
        <taxon>Viridiplantae</taxon>
        <taxon>Chlorophyta</taxon>
        <taxon>Mamiellophyceae</taxon>
        <taxon>Mamiellales</taxon>
        <taxon>Bathycoccaceae</taxon>
        <taxon>Ostreococcus</taxon>
    </lineage>
</organism>
<dbReference type="AlphaFoldDB" id="A0A7S0Z4R8"/>
<feature type="transmembrane region" description="Helical" evidence="12">
    <location>
        <begin position="96"/>
        <end position="117"/>
    </location>
</feature>
<protein>
    <recommendedName>
        <fullName evidence="12">CDP-diacylglycerol--serine O-phosphatidyltransferase</fullName>
        <ecNumber evidence="12">2.7.8.8</ecNumber>
    </recommendedName>
    <alternativeName>
        <fullName evidence="12">Phosphatidylserine synthase</fullName>
    </alternativeName>
</protein>
<evidence type="ECO:0000256" key="13">
    <source>
        <dbReference type="SAM" id="MobiDB-lite"/>
    </source>
</evidence>
<feature type="transmembrane region" description="Helical" evidence="12">
    <location>
        <begin position="405"/>
        <end position="422"/>
    </location>
</feature>
<comment type="pathway">
    <text evidence="2">Lipid metabolism.</text>
</comment>
<evidence type="ECO:0000256" key="12">
    <source>
        <dbReference type="RuleBase" id="RU368094"/>
    </source>
</evidence>
<proteinExistence type="inferred from homology"/>
<dbReference type="GO" id="GO:0106245">
    <property type="term" value="F:L-serine-phosphatidylethanolamine phosphatidyltransferase activity"/>
    <property type="evidence" value="ECO:0007669"/>
    <property type="project" value="InterPro"/>
</dbReference>
<evidence type="ECO:0000256" key="9">
    <source>
        <dbReference type="ARBA" id="ARBA00023136"/>
    </source>
</evidence>
<evidence type="ECO:0000256" key="1">
    <source>
        <dbReference type="ARBA" id="ARBA00004477"/>
    </source>
</evidence>
<dbReference type="EMBL" id="HBFO01001322">
    <property type="protein sequence ID" value="CAD8809858.1"/>
    <property type="molecule type" value="Transcribed_RNA"/>
</dbReference>
<keyword evidence="4 12" id="KW-0808">Transferase</keyword>
<feature type="transmembrane region" description="Helical" evidence="12">
    <location>
        <begin position="344"/>
        <end position="362"/>
    </location>
</feature>
<dbReference type="GO" id="GO:0006659">
    <property type="term" value="P:phosphatidylserine biosynthetic process"/>
    <property type="evidence" value="ECO:0007669"/>
    <property type="project" value="UniProtKB-UniRule"/>
</dbReference>
<reference evidence="14" key="1">
    <citation type="submission" date="2021-01" db="EMBL/GenBank/DDBJ databases">
        <authorList>
            <person name="Corre E."/>
            <person name="Pelletier E."/>
            <person name="Niang G."/>
            <person name="Scheremetjew M."/>
            <person name="Finn R."/>
            <person name="Kale V."/>
            <person name="Holt S."/>
            <person name="Cochrane G."/>
            <person name="Meng A."/>
            <person name="Brown T."/>
            <person name="Cohen L."/>
        </authorList>
    </citation>
    <scope>NUCLEOTIDE SEQUENCE</scope>
    <source>
        <strain evidence="14">Clade-D-RCC1621</strain>
    </source>
</reference>
<feature type="region of interest" description="Disordered" evidence="13">
    <location>
        <begin position="432"/>
        <end position="455"/>
    </location>
</feature>
<dbReference type="Pfam" id="PF03034">
    <property type="entry name" value="PSS"/>
    <property type="match status" value="1"/>
</dbReference>
<keyword evidence="3 12" id="KW-0444">Lipid biosynthesis</keyword>
<keyword evidence="7 12" id="KW-1133">Transmembrane helix</keyword>
<dbReference type="EC" id="2.7.8.8" evidence="12"/>
<name>A0A7S0Z4R8_9CHLO</name>
<sequence length="455" mass="50004">MARVSQRPAAFHAVVRHPHTLTALAVGAIALAVVTHAFDTTAHGAQAHGASHGAGGVRFDVDAIGLRRGVAGALGSYAAYSALQGPATHMTRPHVAVWKIAHGMFTAYLLALVFLLFQTPKGARETLRFFWSDLGAPLPTKTYGADCRIYVPGHRSGIFGNVYETCFDVFSLAHVLGWYGKAIAIRDWGLLWAYSVAFELCELTFEHWQPNFNECWWDMWVWDVMMCNLLGITAGMATIKFLQGRMYDWSGKTKTLTATPSVEAKKATAASSSAAAGGGRLRRVFSIFAPASLDKYTWRPTDSPARFTKCAFLVACGLAFDLNTFFLKHVLWMPPTHVATNARLALWFTMSNIAIREYYVFIESPDMSAAKLGANAWLALAVLVVEVLVVVKNGQGAFTNPWPRHIVWAWTIAGVSTVVYLIQWQRRLNRENGAKAKAPARSSSSSSSRRRTKAA</sequence>
<keyword evidence="11 12" id="KW-1208">Phospholipid metabolism</keyword>
<comment type="similarity">
    <text evidence="12">Belongs to the CDP-alcohol phosphatidyltransferase class-I family.</text>
</comment>
<dbReference type="InterPro" id="IPR004277">
    <property type="entry name" value="PSS"/>
</dbReference>
<evidence type="ECO:0000256" key="4">
    <source>
        <dbReference type="ARBA" id="ARBA00022679"/>
    </source>
</evidence>
<feature type="transmembrane region" description="Helical" evidence="12">
    <location>
        <begin position="188"/>
        <end position="208"/>
    </location>
</feature>
<evidence type="ECO:0000256" key="5">
    <source>
        <dbReference type="ARBA" id="ARBA00022692"/>
    </source>
</evidence>
<dbReference type="PANTHER" id="PTHR15362">
    <property type="entry name" value="PHOSPHATIDYLINOSITOL SYNTHASE"/>
    <property type="match status" value="1"/>
</dbReference>
<comment type="subcellular location">
    <subcellularLocation>
        <location evidence="1 12">Endoplasmic reticulum membrane</location>
        <topology evidence="1 12">Multi-pass membrane protein</topology>
    </subcellularLocation>
</comment>
<accession>A0A7S0Z4R8</accession>
<evidence type="ECO:0000256" key="6">
    <source>
        <dbReference type="ARBA" id="ARBA00022824"/>
    </source>
</evidence>
<dbReference type="GO" id="GO:0003882">
    <property type="term" value="F:CDP-diacylglycerol-serine O-phosphatidyltransferase activity"/>
    <property type="evidence" value="ECO:0007669"/>
    <property type="project" value="UniProtKB-UniRule"/>
</dbReference>